<feature type="transmembrane region" description="Helical" evidence="1">
    <location>
        <begin position="95"/>
        <end position="115"/>
    </location>
</feature>
<reference evidence="3" key="1">
    <citation type="submission" date="2016-03" db="EMBL/GenBank/DDBJ databases">
        <authorList>
            <person name="Guldener U."/>
        </authorList>
    </citation>
    <scope>NUCLEOTIDE SEQUENCE [LARGE SCALE GENOMIC DNA]</scope>
</reference>
<name>A0A1E1MW87_RHYSE</name>
<evidence type="ECO:0000313" key="3">
    <source>
        <dbReference type="Proteomes" id="UP000177625"/>
    </source>
</evidence>
<gene>
    <name evidence="2" type="ORF">RSE6_14823</name>
</gene>
<evidence type="ECO:0000313" key="2">
    <source>
        <dbReference type="EMBL" id="CZT53329.1"/>
    </source>
</evidence>
<keyword evidence="1" id="KW-1133">Transmembrane helix</keyword>
<proteinExistence type="predicted"/>
<organism evidence="2 3">
    <name type="scientific">Rhynchosporium secalis</name>
    <name type="common">Barley scald fungus</name>
    <dbReference type="NCBI Taxonomy" id="38038"/>
    <lineage>
        <taxon>Eukaryota</taxon>
        <taxon>Fungi</taxon>
        <taxon>Dikarya</taxon>
        <taxon>Ascomycota</taxon>
        <taxon>Pezizomycotina</taxon>
        <taxon>Leotiomycetes</taxon>
        <taxon>Helotiales</taxon>
        <taxon>Ploettnerulaceae</taxon>
        <taxon>Rhynchosporium</taxon>
    </lineage>
</organism>
<dbReference type="EMBL" id="FJVC01000724">
    <property type="protein sequence ID" value="CZT53329.1"/>
    <property type="molecule type" value="Genomic_DNA"/>
</dbReference>
<keyword evidence="1" id="KW-0472">Membrane</keyword>
<keyword evidence="3" id="KW-1185">Reference proteome</keyword>
<dbReference type="Proteomes" id="UP000177625">
    <property type="component" value="Unassembled WGS sequence"/>
</dbReference>
<dbReference type="AlphaFoldDB" id="A0A1E1MW87"/>
<sequence>MYNNKLLHSFEAATLYSINLKNNHEITPIRWTSFSRADTFDMSGIIPVSEWPSRLFGEAFWTVLEGIALLLKGTSILCAAIFFSVGLLFPIVNNVLFLPVLAFVVALSGIHKLLFGTSNPSLNTA</sequence>
<keyword evidence="1" id="KW-0812">Transmembrane</keyword>
<accession>A0A1E1MW87</accession>
<evidence type="ECO:0000256" key="1">
    <source>
        <dbReference type="SAM" id="Phobius"/>
    </source>
</evidence>
<protein>
    <submittedName>
        <fullName evidence="2">Uncharacterized protein</fullName>
    </submittedName>
</protein>
<feature type="transmembrane region" description="Helical" evidence="1">
    <location>
        <begin position="69"/>
        <end position="89"/>
    </location>
</feature>